<organism evidence="20 21">
    <name type="scientific">Pseudolycoriella hygida</name>
    <dbReference type="NCBI Taxonomy" id="35572"/>
    <lineage>
        <taxon>Eukaryota</taxon>
        <taxon>Metazoa</taxon>
        <taxon>Ecdysozoa</taxon>
        <taxon>Arthropoda</taxon>
        <taxon>Hexapoda</taxon>
        <taxon>Insecta</taxon>
        <taxon>Pterygota</taxon>
        <taxon>Neoptera</taxon>
        <taxon>Endopterygota</taxon>
        <taxon>Diptera</taxon>
        <taxon>Nematocera</taxon>
        <taxon>Sciaroidea</taxon>
        <taxon>Sciaridae</taxon>
        <taxon>Pseudolycoriella</taxon>
    </lineage>
</organism>
<evidence type="ECO:0000256" key="19">
    <source>
        <dbReference type="SAM" id="Phobius"/>
    </source>
</evidence>
<keyword evidence="7 19" id="KW-1133">Transmembrane helix</keyword>
<feature type="transmembrane region" description="Helical" evidence="19">
    <location>
        <begin position="20"/>
        <end position="39"/>
    </location>
</feature>
<feature type="transmembrane region" description="Helical" evidence="19">
    <location>
        <begin position="111"/>
        <end position="134"/>
    </location>
</feature>
<evidence type="ECO:0000256" key="4">
    <source>
        <dbReference type="ARBA" id="ARBA00022475"/>
    </source>
</evidence>
<dbReference type="OrthoDB" id="5982228at2759"/>
<evidence type="ECO:0000256" key="12">
    <source>
        <dbReference type="ARBA" id="ARBA00051835"/>
    </source>
</evidence>
<protein>
    <recommendedName>
        <fullName evidence="15">b(0,+)-type amino acid transporter 1</fullName>
    </recommendedName>
    <alternativeName>
        <fullName evidence="16">Glycoprotein-associated amino acid transporter b0,+AT1</fullName>
    </alternativeName>
    <alternativeName>
        <fullName evidence="17">Solute carrier family 7 member 9</fullName>
    </alternativeName>
</protein>
<comment type="catalytic activity">
    <reaction evidence="18">
        <text>L-phenylalanine(out) + L-arginine(in) = L-phenylalanine(in) + L-arginine(out)</text>
        <dbReference type="Rhea" id="RHEA:71067"/>
        <dbReference type="ChEBI" id="CHEBI:32682"/>
        <dbReference type="ChEBI" id="CHEBI:58095"/>
    </reaction>
    <physiologicalReaction direction="left-to-right" evidence="18">
        <dbReference type="Rhea" id="RHEA:71068"/>
    </physiologicalReaction>
</comment>
<keyword evidence="5" id="KW-0597">Phosphoprotein</keyword>
<dbReference type="PANTHER" id="PTHR11785:SF514">
    <property type="entry name" value="B(0,+)-TYPE AMINO ACID TRANSPORTER 1-LIKE PROTEIN"/>
    <property type="match status" value="1"/>
</dbReference>
<evidence type="ECO:0000256" key="11">
    <source>
        <dbReference type="ARBA" id="ARBA00051814"/>
    </source>
</evidence>
<feature type="transmembrane region" description="Helical" evidence="19">
    <location>
        <begin position="51"/>
        <end position="74"/>
    </location>
</feature>
<dbReference type="InterPro" id="IPR050598">
    <property type="entry name" value="AminoAcid_Transporter"/>
</dbReference>
<dbReference type="PANTHER" id="PTHR11785">
    <property type="entry name" value="AMINO ACID TRANSPORTER"/>
    <property type="match status" value="1"/>
</dbReference>
<feature type="transmembrane region" description="Helical" evidence="19">
    <location>
        <begin position="413"/>
        <end position="435"/>
    </location>
</feature>
<feature type="transmembrane region" description="Helical" evidence="19">
    <location>
        <begin position="355"/>
        <end position="375"/>
    </location>
</feature>
<sequence length="498" mass="54182">MGASKKNKGQTEGGGLQRNIGLMAAVNVIISVMIGSGIFVSPTAALKYSGSIGLCLIVWTACGIISLMGALCFAELGTVIPRSGGEYAFLLESFSKLHPFWGPLPAFICSWVYVMVLRPAAIAVVILTFAEYSMQPFSELLGLNQLSDEDQENFVKLIALLGLGIITYINMVSVKLYVQINNIFSFFKVFACLVVIGGGIYQMAIGNVDNLRTGFQGTTTNPGYIALAFYSGLWAYDGWSSVTVITEEIQRPEVNIPRSISIAVPVVTALYVFMNLAYMTVLTPSEMISAPAVAVLFGERILGPFSFIIPLGVALSTFGCAMSIQFATTRLCFVSGREGHFLEPMSYVHVQRSTPIPAVALSGVIVFMFIVVGNINALIEFASFLIWVTYGMCMTGLLILRKTQPDTPRPYRVPTFIPIFILCVSIFLFLMPIISAPSVKYLAALGFIAIGVCLYTPFVYYKKRPRAMNTVTYIVQMLCNVASTAPTTPYAPVATEEK</sequence>
<comment type="similarity">
    <text evidence="2">Belongs to the amino acid-polyamine-organocation (APC) superfamily.</text>
</comment>
<comment type="catalytic activity">
    <reaction evidence="13">
        <text>L-cysteine(out) + L-arginine(in) = L-cysteine(in) + L-arginine(out)</text>
        <dbReference type="Rhea" id="RHEA:71071"/>
        <dbReference type="ChEBI" id="CHEBI:32682"/>
        <dbReference type="ChEBI" id="CHEBI:35235"/>
    </reaction>
    <physiologicalReaction direction="left-to-right" evidence="13">
        <dbReference type="Rhea" id="RHEA:71072"/>
    </physiologicalReaction>
</comment>
<evidence type="ECO:0000256" key="18">
    <source>
        <dbReference type="ARBA" id="ARBA00093193"/>
    </source>
</evidence>
<evidence type="ECO:0000256" key="2">
    <source>
        <dbReference type="ARBA" id="ARBA00009523"/>
    </source>
</evidence>
<evidence type="ECO:0000256" key="17">
    <source>
        <dbReference type="ARBA" id="ARBA00083296"/>
    </source>
</evidence>
<keyword evidence="6 19" id="KW-0812">Transmembrane</keyword>
<dbReference type="Pfam" id="PF13520">
    <property type="entry name" value="AA_permease_2"/>
    <property type="match status" value="1"/>
</dbReference>
<proteinExistence type="inferred from homology"/>
<comment type="subcellular location">
    <subcellularLocation>
        <location evidence="1">Apical cell membrane</location>
        <topology evidence="1">Multi-pass membrane protein</topology>
    </subcellularLocation>
</comment>
<evidence type="ECO:0000256" key="14">
    <source>
        <dbReference type="ARBA" id="ARBA00052732"/>
    </source>
</evidence>
<dbReference type="AlphaFoldDB" id="A0A9Q0S3S2"/>
<evidence type="ECO:0000256" key="13">
    <source>
        <dbReference type="ARBA" id="ARBA00052179"/>
    </source>
</evidence>
<feature type="transmembrane region" description="Helical" evidence="19">
    <location>
        <begin position="301"/>
        <end position="321"/>
    </location>
</feature>
<comment type="caution">
    <text evidence="20">The sequence shown here is derived from an EMBL/GenBank/DDBJ whole genome shotgun (WGS) entry which is preliminary data.</text>
</comment>
<evidence type="ECO:0000313" key="20">
    <source>
        <dbReference type="EMBL" id="KAJ6642430.1"/>
    </source>
</evidence>
<keyword evidence="8 19" id="KW-0472">Membrane</keyword>
<evidence type="ECO:0000256" key="7">
    <source>
        <dbReference type="ARBA" id="ARBA00022989"/>
    </source>
</evidence>
<feature type="transmembrane region" description="Helical" evidence="19">
    <location>
        <begin position="154"/>
        <end position="171"/>
    </location>
</feature>
<feature type="transmembrane region" description="Helical" evidence="19">
    <location>
        <begin position="223"/>
        <end position="239"/>
    </location>
</feature>
<evidence type="ECO:0000256" key="8">
    <source>
        <dbReference type="ARBA" id="ARBA00023136"/>
    </source>
</evidence>
<dbReference type="GO" id="GO:0016324">
    <property type="term" value="C:apical plasma membrane"/>
    <property type="evidence" value="ECO:0007669"/>
    <property type="project" value="UniProtKB-SubCell"/>
</dbReference>
<keyword evidence="4" id="KW-1003">Cell membrane</keyword>
<reference evidence="20" key="1">
    <citation type="submission" date="2022-07" db="EMBL/GenBank/DDBJ databases">
        <authorList>
            <person name="Trinca V."/>
            <person name="Uliana J.V.C."/>
            <person name="Torres T.T."/>
            <person name="Ward R.J."/>
            <person name="Monesi N."/>
        </authorList>
    </citation>
    <scope>NUCLEOTIDE SEQUENCE</scope>
    <source>
        <strain evidence="20">HSMRA1968</strain>
        <tissue evidence="20">Whole embryos</tissue>
    </source>
</reference>
<dbReference type="GO" id="GO:0015179">
    <property type="term" value="F:L-amino acid transmembrane transporter activity"/>
    <property type="evidence" value="ECO:0007669"/>
    <property type="project" value="TreeGrafter"/>
</dbReference>
<evidence type="ECO:0000256" key="5">
    <source>
        <dbReference type="ARBA" id="ARBA00022553"/>
    </source>
</evidence>
<evidence type="ECO:0000256" key="1">
    <source>
        <dbReference type="ARBA" id="ARBA00004424"/>
    </source>
</evidence>
<evidence type="ECO:0000256" key="6">
    <source>
        <dbReference type="ARBA" id="ARBA00022692"/>
    </source>
</evidence>
<dbReference type="Proteomes" id="UP001151699">
    <property type="component" value="Chromosome B"/>
</dbReference>
<evidence type="ECO:0000256" key="10">
    <source>
        <dbReference type="ARBA" id="ARBA00051323"/>
    </source>
</evidence>
<name>A0A9Q0S3S2_9DIPT</name>
<feature type="transmembrane region" description="Helical" evidence="19">
    <location>
        <begin position="260"/>
        <end position="281"/>
    </location>
</feature>
<keyword evidence="9" id="KW-1015">Disulfide bond</keyword>
<gene>
    <name evidence="20" type="primary">Slc7a9_0</name>
    <name evidence="20" type="ORF">Bhyg_07378</name>
</gene>
<dbReference type="InterPro" id="IPR002293">
    <property type="entry name" value="AA/rel_permease1"/>
</dbReference>
<feature type="transmembrane region" description="Helical" evidence="19">
    <location>
        <begin position="441"/>
        <end position="461"/>
    </location>
</feature>
<comment type="catalytic activity">
    <reaction evidence="12">
        <text>L-histidine(out) + L-arginine(in) = L-histidine(in) + L-arginine(out)</text>
        <dbReference type="Rhea" id="RHEA:71063"/>
        <dbReference type="ChEBI" id="CHEBI:32682"/>
        <dbReference type="ChEBI" id="CHEBI:57595"/>
    </reaction>
    <physiologicalReaction direction="left-to-right" evidence="12">
        <dbReference type="Rhea" id="RHEA:71064"/>
    </physiologicalReaction>
</comment>
<evidence type="ECO:0000256" key="16">
    <source>
        <dbReference type="ARBA" id="ARBA00079910"/>
    </source>
</evidence>
<comment type="catalytic activity">
    <reaction evidence="11">
        <text>L-cystine(out) + L-arginine(in) = L-cystine(in) + L-arginine(out)</text>
        <dbReference type="Rhea" id="RHEA:71075"/>
        <dbReference type="ChEBI" id="CHEBI:32682"/>
        <dbReference type="ChEBI" id="CHEBI:35491"/>
    </reaction>
    <physiologicalReaction direction="left-to-right" evidence="11">
        <dbReference type="Rhea" id="RHEA:71076"/>
    </physiologicalReaction>
</comment>
<keyword evidence="3" id="KW-0813">Transport</keyword>
<feature type="transmembrane region" description="Helical" evidence="19">
    <location>
        <begin position="381"/>
        <end position="401"/>
    </location>
</feature>
<evidence type="ECO:0000313" key="21">
    <source>
        <dbReference type="Proteomes" id="UP001151699"/>
    </source>
</evidence>
<comment type="catalytic activity">
    <reaction evidence="14">
        <text>L-leucine(out) + L-arginine(in) = L-leucine(in) + L-arginine(out)</text>
        <dbReference type="Rhea" id="RHEA:71059"/>
        <dbReference type="ChEBI" id="CHEBI:32682"/>
        <dbReference type="ChEBI" id="CHEBI:57427"/>
    </reaction>
    <physiologicalReaction direction="left-to-right" evidence="14">
        <dbReference type="Rhea" id="RHEA:71060"/>
    </physiologicalReaction>
</comment>
<dbReference type="PIRSF" id="PIRSF006060">
    <property type="entry name" value="AA_transporter"/>
    <property type="match status" value="1"/>
</dbReference>
<dbReference type="FunFam" id="1.20.1740.10:FF:000015">
    <property type="entry name" value="B(0,+)-type amino acid transporter 1"/>
    <property type="match status" value="1"/>
</dbReference>
<evidence type="ECO:0000256" key="15">
    <source>
        <dbReference type="ARBA" id="ARBA00074336"/>
    </source>
</evidence>
<keyword evidence="21" id="KW-1185">Reference proteome</keyword>
<accession>A0A9Q0S3S2</accession>
<evidence type="ECO:0000256" key="9">
    <source>
        <dbReference type="ARBA" id="ARBA00023157"/>
    </source>
</evidence>
<comment type="catalytic activity">
    <reaction evidence="10">
        <text>L-lysine(out) + L-arginine(in) = L-lysine(in) + L-arginine(out)</text>
        <dbReference type="Rhea" id="RHEA:70827"/>
        <dbReference type="ChEBI" id="CHEBI:32551"/>
        <dbReference type="ChEBI" id="CHEBI:32682"/>
    </reaction>
    <physiologicalReaction direction="left-to-right" evidence="10">
        <dbReference type="Rhea" id="RHEA:70828"/>
    </physiologicalReaction>
</comment>
<evidence type="ECO:0000256" key="3">
    <source>
        <dbReference type="ARBA" id="ARBA00022448"/>
    </source>
</evidence>
<dbReference type="EMBL" id="WJQU01000002">
    <property type="protein sequence ID" value="KAJ6642430.1"/>
    <property type="molecule type" value="Genomic_DNA"/>
</dbReference>
<dbReference type="Gene3D" id="1.20.1740.10">
    <property type="entry name" value="Amino acid/polyamine transporter I"/>
    <property type="match status" value="1"/>
</dbReference>
<feature type="transmembrane region" description="Helical" evidence="19">
    <location>
        <begin position="183"/>
        <end position="203"/>
    </location>
</feature>